<organism evidence="2">
    <name type="scientific">bioreactor metagenome</name>
    <dbReference type="NCBI Taxonomy" id="1076179"/>
    <lineage>
        <taxon>unclassified sequences</taxon>
        <taxon>metagenomes</taxon>
        <taxon>ecological metagenomes</taxon>
    </lineage>
</organism>
<dbReference type="GO" id="GO:0016787">
    <property type="term" value="F:hydrolase activity"/>
    <property type="evidence" value="ECO:0007669"/>
    <property type="project" value="UniProtKB-KW"/>
</dbReference>
<sequence>MTLENMNKIIGLRHELHRYPELSLQEKQTKIRLMSFLKENTSLKVIDRGAWFYVVYEGKPNQPTVAFRADFDAVAVQEQTHLPYRSQHSGVAHQCGHDGHSAILVALAMEVVQQKPEKTVVFIFQHAEEVGAGAKVCAEIVGELKIDEIFAFHNTSGLPLHAIGIREGVAYFASKGLMLQFTGVTTHASTPEFGKNPAFPIAELIRFVPDLLKEPQFEGAAFYTVVHTRIGDRAFGVSPGVGEIWFTIRANQEKKMLCLQERLLQKATDVAAEHQMLFHWQEEDVFPETYNHVTSIEKVCRVAQEKGLTLIPMNAIRGSEDFGYFTKRTKGAIFSIGNGEQHPPMHSVDYDFPDVIIPTALQMFLGLIDVGGEHSIRPEERKESPNQG</sequence>
<dbReference type="InterPro" id="IPR036264">
    <property type="entry name" value="Bact_exopeptidase_dim_dom"/>
</dbReference>
<dbReference type="Gene3D" id="3.30.70.360">
    <property type="match status" value="1"/>
</dbReference>
<evidence type="ECO:0000259" key="1">
    <source>
        <dbReference type="Pfam" id="PF07687"/>
    </source>
</evidence>
<feature type="domain" description="Peptidase M20 dimerisation" evidence="1">
    <location>
        <begin position="174"/>
        <end position="273"/>
    </location>
</feature>
<proteinExistence type="predicted"/>
<comment type="caution">
    <text evidence="2">The sequence shown here is derived from an EMBL/GenBank/DDBJ whole genome shotgun (WGS) entry which is preliminary data.</text>
</comment>
<dbReference type="InterPro" id="IPR011650">
    <property type="entry name" value="Peptidase_M20_dimer"/>
</dbReference>
<keyword evidence="2" id="KW-0378">Hydrolase</keyword>
<protein>
    <submittedName>
        <fullName evidence="2">Putative hydrolase YxeP</fullName>
        <ecNumber evidence="2">3.-.-.-</ecNumber>
    </submittedName>
</protein>
<accession>A0A645CFC3</accession>
<dbReference type="NCBIfam" id="TIGR01891">
    <property type="entry name" value="amidohydrolases"/>
    <property type="match status" value="1"/>
</dbReference>
<dbReference type="SUPFAM" id="SSF55031">
    <property type="entry name" value="Bacterial exopeptidase dimerisation domain"/>
    <property type="match status" value="1"/>
</dbReference>
<dbReference type="InterPro" id="IPR002933">
    <property type="entry name" value="Peptidase_M20"/>
</dbReference>
<dbReference type="Pfam" id="PF01546">
    <property type="entry name" value="Peptidase_M20"/>
    <property type="match status" value="1"/>
</dbReference>
<dbReference type="Pfam" id="PF07687">
    <property type="entry name" value="M20_dimer"/>
    <property type="match status" value="1"/>
</dbReference>
<dbReference type="SUPFAM" id="SSF53187">
    <property type="entry name" value="Zn-dependent exopeptidases"/>
    <property type="match status" value="1"/>
</dbReference>
<dbReference type="InterPro" id="IPR017439">
    <property type="entry name" value="Amidohydrolase"/>
</dbReference>
<dbReference type="PANTHER" id="PTHR11014">
    <property type="entry name" value="PEPTIDASE M20 FAMILY MEMBER"/>
    <property type="match status" value="1"/>
</dbReference>
<evidence type="ECO:0000313" key="2">
    <source>
        <dbReference type="EMBL" id="MPM75676.1"/>
    </source>
</evidence>
<dbReference type="EC" id="3.-.-.-" evidence="2"/>
<dbReference type="EMBL" id="VSSQ01026782">
    <property type="protein sequence ID" value="MPM75676.1"/>
    <property type="molecule type" value="Genomic_DNA"/>
</dbReference>
<reference evidence="2" key="1">
    <citation type="submission" date="2019-08" db="EMBL/GenBank/DDBJ databases">
        <authorList>
            <person name="Kucharzyk K."/>
            <person name="Murdoch R.W."/>
            <person name="Higgins S."/>
            <person name="Loffler F."/>
        </authorList>
    </citation>
    <scope>NUCLEOTIDE SEQUENCE</scope>
</reference>
<dbReference type="AlphaFoldDB" id="A0A645CFC3"/>
<dbReference type="Gene3D" id="3.40.630.10">
    <property type="entry name" value="Zn peptidases"/>
    <property type="match status" value="1"/>
</dbReference>
<dbReference type="PANTHER" id="PTHR11014:SF169">
    <property type="entry name" value="CLAN MH, FAMILY M20, PEPTIDASE T-LIKE METALLOPEPTIDASE"/>
    <property type="match status" value="1"/>
</dbReference>
<gene>
    <name evidence="2" type="primary">yxeP_37</name>
    <name evidence="2" type="ORF">SDC9_122670</name>
</gene>
<name>A0A645CFC3_9ZZZZ</name>